<gene>
    <name evidence="1" type="ORF">B296_00023130</name>
</gene>
<name>A0A427AGC2_ENSVE</name>
<dbReference type="Proteomes" id="UP000287651">
    <property type="component" value="Unassembled WGS sequence"/>
</dbReference>
<dbReference type="EMBL" id="AMZH03002527">
    <property type="protein sequence ID" value="RRT75295.1"/>
    <property type="molecule type" value="Genomic_DNA"/>
</dbReference>
<protein>
    <submittedName>
        <fullName evidence="1">Uncharacterized protein</fullName>
    </submittedName>
</protein>
<dbReference type="AlphaFoldDB" id="A0A427AGC2"/>
<organism evidence="1 2">
    <name type="scientific">Ensete ventricosum</name>
    <name type="common">Abyssinian banana</name>
    <name type="synonym">Musa ensete</name>
    <dbReference type="NCBI Taxonomy" id="4639"/>
    <lineage>
        <taxon>Eukaryota</taxon>
        <taxon>Viridiplantae</taxon>
        <taxon>Streptophyta</taxon>
        <taxon>Embryophyta</taxon>
        <taxon>Tracheophyta</taxon>
        <taxon>Spermatophyta</taxon>
        <taxon>Magnoliopsida</taxon>
        <taxon>Liliopsida</taxon>
        <taxon>Zingiberales</taxon>
        <taxon>Musaceae</taxon>
        <taxon>Ensete</taxon>
    </lineage>
</organism>
<accession>A0A427AGC2</accession>
<evidence type="ECO:0000313" key="2">
    <source>
        <dbReference type="Proteomes" id="UP000287651"/>
    </source>
</evidence>
<reference evidence="1 2" key="1">
    <citation type="journal article" date="2014" name="Agronomy (Basel)">
        <title>A Draft Genome Sequence for Ensete ventricosum, the Drought-Tolerant Tree Against Hunger.</title>
        <authorList>
            <person name="Harrison J."/>
            <person name="Moore K.A."/>
            <person name="Paszkiewicz K."/>
            <person name="Jones T."/>
            <person name="Grant M."/>
            <person name="Ambacheew D."/>
            <person name="Muzemil S."/>
            <person name="Studholme D.J."/>
        </authorList>
    </citation>
    <scope>NUCLEOTIDE SEQUENCE [LARGE SCALE GENOMIC DNA]</scope>
</reference>
<proteinExistence type="predicted"/>
<evidence type="ECO:0000313" key="1">
    <source>
        <dbReference type="EMBL" id="RRT75295.1"/>
    </source>
</evidence>
<comment type="caution">
    <text evidence="1">The sequence shown here is derived from an EMBL/GenBank/DDBJ whole genome shotgun (WGS) entry which is preliminary data.</text>
</comment>
<sequence length="72" mass="8265">MVDSQPELDLWIPTQYSLWFPWIGAKAAELREGGRFLLVTVKQKLAAKCRHLLFSALLMRPNAPKQPSKQPF</sequence>